<dbReference type="PANTHER" id="PTHR35201">
    <property type="entry name" value="TERPENE SYNTHASE"/>
    <property type="match status" value="1"/>
</dbReference>
<comment type="cofactor">
    <cofactor evidence="1 4">
        <name>Mg(2+)</name>
        <dbReference type="ChEBI" id="CHEBI:18420"/>
    </cofactor>
</comment>
<dbReference type="SUPFAM" id="SSF48576">
    <property type="entry name" value="Terpenoid synthases"/>
    <property type="match status" value="1"/>
</dbReference>
<gene>
    <name evidence="5" type="ORF">BO99DRAFT_448381</name>
</gene>
<dbReference type="STRING" id="1450538.A0A2V5HPY7"/>
<dbReference type="Gene3D" id="1.10.600.10">
    <property type="entry name" value="Farnesyl Diphosphate Synthase"/>
    <property type="match status" value="1"/>
</dbReference>
<dbReference type="AlphaFoldDB" id="A0A2V5HPY7"/>
<dbReference type="OMA" id="GCKDVAM"/>
<comment type="similarity">
    <text evidence="2 4">Belongs to the terpene synthase family.</text>
</comment>
<dbReference type="GO" id="GO:0010333">
    <property type="term" value="F:terpene synthase activity"/>
    <property type="evidence" value="ECO:0007669"/>
    <property type="project" value="InterPro"/>
</dbReference>
<protein>
    <recommendedName>
        <fullName evidence="4">Terpene synthase</fullName>
        <ecNumber evidence="4">4.2.3.-</ecNumber>
    </recommendedName>
</protein>
<dbReference type="EC" id="4.2.3.-" evidence="4"/>
<dbReference type="PANTHER" id="PTHR35201:SF4">
    <property type="entry name" value="BETA-PINACENE SYNTHASE-RELATED"/>
    <property type="match status" value="1"/>
</dbReference>
<evidence type="ECO:0000256" key="1">
    <source>
        <dbReference type="ARBA" id="ARBA00001946"/>
    </source>
</evidence>
<dbReference type="Proteomes" id="UP000249829">
    <property type="component" value="Unassembled WGS sequence"/>
</dbReference>
<dbReference type="Pfam" id="PF19086">
    <property type="entry name" value="Terpene_syn_C_2"/>
    <property type="match status" value="1"/>
</dbReference>
<evidence type="ECO:0000313" key="5">
    <source>
        <dbReference type="EMBL" id="PYI24702.1"/>
    </source>
</evidence>
<reference evidence="5 6" key="1">
    <citation type="submission" date="2018-02" db="EMBL/GenBank/DDBJ databases">
        <title>The genomes of Aspergillus section Nigri reveals drivers in fungal speciation.</title>
        <authorList>
            <consortium name="DOE Joint Genome Institute"/>
            <person name="Vesth T.C."/>
            <person name="Nybo J."/>
            <person name="Theobald S."/>
            <person name="Brandl J."/>
            <person name="Frisvad J.C."/>
            <person name="Nielsen K.F."/>
            <person name="Lyhne E.K."/>
            <person name="Kogle M.E."/>
            <person name="Kuo A."/>
            <person name="Riley R."/>
            <person name="Clum A."/>
            <person name="Nolan M."/>
            <person name="Lipzen A."/>
            <person name="Salamov A."/>
            <person name="Henrissat B."/>
            <person name="Wiebenga A."/>
            <person name="De vries R.P."/>
            <person name="Grigoriev I.V."/>
            <person name="Mortensen U.H."/>
            <person name="Andersen M.R."/>
            <person name="Baker S.E."/>
        </authorList>
    </citation>
    <scope>NUCLEOTIDE SEQUENCE [LARGE SCALE GENOMIC DNA]</scope>
    <source>
        <strain evidence="5 6">CBS 115571</strain>
    </source>
</reference>
<dbReference type="InterPro" id="IPR008949">
    <property type="entry name" value="Isoprenoid_synthase_dom_sf"/>
</dbReference>
<proteinExistence type="inferred from homology"/>
<sequence length="361" mass="41374">MVSTDELLATVRQKIRGQKATIPDLYALFPDWKPVIHPGYERARHEVLNPWIERWVPNRATSRKFQKADFGVFAAIICARSSFEVLCTVSKAFAWASQNRLADVSPTLFDCGILANDKDKAQEYRAQPIQYFHAVLGEKDDFPNLTCFPEELQHALLCWNEVADHIRSARSKDTLKVLLRQKLYYVESVNTVDTVYSGNHVPSLKQYLNRRERTAGVYPVIATIPFIYGIDVSQQQLDSEPMQSLWKHTSHLVHMINDMFSLRKEIADGQIENLIPVLMLNNDVDCDTAMKWAVKLVEEAAQSFHDIERHLQGLHSDNHEITAAFLEGCKNVVMGLTHWNYAGQRYFHNSEIVDGKITFKV</sequence>
<dbReference type="InterPro" id="IPR034686">
    <property type="entry name" value="Terpene_cyclase-like_2"/>
</dbReference>
<dbReference type="EMBL" id="KZ825101">
    <property type="protein sequence ID" value="PYI24702.1"/>
    <property type="molecule type" value="Genomic_DNA"/>
</dbReference>
<keyword evidence="4" id="KW-0479">Metal-binding</keyword>
<evidence type="ECO:0000313" key="6">
    <source>
        <dbReference type="Proteomes" id="UP000249829"/>
    </source>
</evidence>
<organism evidence="5 6">
    <name type="scientific">Aspergillus violaceofuscus (strain CBS 115571)</name>
    <dbReference type="NCBI Taxonomy" id="1450538"/>
    <lineage>
        <taxon>Eukaryota</taxon>
        <taxon>Fungi</taxon>
        <taxon>Dikarya</taxon>
        <taxon>Ascomycota</taxon>
        <taxon>Pezizomycotina</taxon>
        <taxon>Eurotiomycetes</taxon>
        <taxon>Eurotiomycetidae</taxon>
        <taxon>Eurotiales</taxon>
        <taxon>Aspergillaceae</taxon>
        <taxon>Aspergillus</taxon>
    </lineage>
</organism>
<accession>A0A2V5HPY7</accession>
<evidence type="ECO:0000256" key="4">
    <source>
        <dbReference type="RuleBase" id="RU366034"/>
    </source>
</evidence>
<keyword evidence="3 4" id="KW-0460">Magnesium</keyword>
<evidence type="ECO:0000256" key="3">
    <source>
        <dbReference type="ARBA" id="ARBA00022842"/>
    </source>
</evidence>
<dbReference type="GO" id="GO:0046872">
    <property type="term" value="F:metal ion binding"/>
    <property type="evidence" value="ECO:0007669"/>
    <property type="project" value="UniProtKB-KW"/>
</dbReference>
<evidence type="ECO:0000256" key="2">
    <source>
        <dbReference type="ARBA" id="ARBA00006333"/>
    </source>
</evidence>
<name>A0A2V5HPY7_ASPV1</name>
<dbReference type="GO" id="GO:0008299">
    <property type="term" value="P:isoprenoid biosynthetic process"/>
    <property type="evidence" value="ECO:0007669"/>
    <property type="project" value="UniProtKB-ARBA"/>
</dbReference>
<keyword evidence="6" id="KW-1185">Reference proteome</keyword>
<keyword evidence="4" id="KW-0456">Lyase</keyword>